<sequence>MGVRNYLIEGVSGTGKTSVATELQRRGHHVVHGDRELAYKGDPKTGEPLDGPVHEQYSMDVAFGHKHHVWDVDKVKSLIADRSRPVSFFCGGSRNFHRFIDLFDGVFVLNVDPDTLKRRLAGRPDDEFGGKPAERELVLRLHATQEDVPKNAMGIDATAPLARVVDEILRNVQKATEGPASEPQFW</sequence>
<gene>
    <name evidence="1" type="ORF">ACFFP0_15710</name>
</gene>
<accession>A0ABV6ALV1</accession>
<dbReference type="SUPFAM" id="SSF52540">
    <property type="entry name" value="P-loop containing nucleoside triphosphate hydrolases"/>
    <property type="match status" value="1"/>
</dbReference>
<dbReference type="RefSeq" id="WP_377262909.1">
    <property type="nucleotide sequence ID" value="NZ_JBHMAA010000017.1"/>
</dbReference>
<keyword evidence="2" id="KW-1185">Reference proteome</keyword>
<name>A0ABV6ALV1_9HYPH</name>
<dbReference type="Proteomes" id="UP001589692">
    <property type="component" value="Unassembled WGS sequence"/>
</dbReference>
<evidence type="ECO:0000313" key="2">
    <source>
        <dbReference type="Proteomes" id="UP001589692"/>
    </source>
</evidence>
<evidence type="ECO:0000313" key="1">
    <source>
        <dbReference type="EMBL" id="MFB9950303.1"/>
    </source>
</evidence>
<organism evidence="1 2">
    <name type="scientific">Rhizobium puerariae</name>
    <dbReference type="NCBI Taxonomy" id="1585791"/>
    <lineage>
        <taxon>Bacteria</taxon>
        <taxon>Pseudomonadati</taxon>
        <taxon>Pseudomonadota</taxon>
        <taxon>Alphaproteobacteria</taxon>
        <taxon>Hyphomicrobiales</taxon>
        <taxon>Rhizobiaceae</taxon>
        <taxon>Rhizobium/Agrobacterium group</taxon>
        <taxon>Rhizobium</taxon>
    </lineage>
</organism>
<dbReference type="Gene3D" id="3.40.50.300">
    <property type="entry name" value="P-loop containing nucleotide triphosphate hydrolases"/>
    <property type="match status" value="1"/>
</dbReference>
<reference evidence="1 2" key="1">
    <citation type="submission" date="2024-09" db="EMBL/GenBank/DDBJ databases">
        <authorList>
            <person name="Sun Q."/>
            <person name="Mori K."/>
        </authorList>
    </citation>
    <scope>NUCLEOTIDE SEQUENCE [LARGE SCALE GENOMIC DNA]</scope>
    <source>
        <strain evidence="1 2">TBRC 4938</strain>
    </source>
</reference>
<protein>
    <submittedName>
        <fullName evidence="1">AAA family ATPase</fullName>
    </submittedName>
</protein>
<dbReference type="InterPro" id="IPR027417">
    <property type="entry name" value="P-loop_NTPase"/>
</dbReference>
<dbReference type="Pfam" id="PF13238">
    <property type="entry name" value="AAA_18"/>
    <property type="match status" value="1"/>
</dbReference>
<proteinExistence type="predicted"/>
<comment type="caution">
    <text evidence="1">The sequence shown here is derived from an EMBL/GenBank/DDBJ whole genome shotgun (WGS) entry which is preliminary data.</text>
</comment>
<dbReference type="EMBL" id="JBHMAA010000017">
    <property type="protein sequence ID" value="MFB9950303.1"/>
    <property type="molecule type" value="Genomic_DNA"/>
</dbReference>